<comment type="caution">
    <text evidence="6">The sequence shown here is derived from an EMBL/GenBank/DDBJ whole genome shotgun (WGS) entry which is preliminary data.</text>
</comment>
<dbReference type="RefSeq" id="WP_271190672.1">
    <property type="nucleotide sequence ID" value="NZ_BSDQ01000001.1"/>
</dbReference>
<evidence type="ECO:0000313" key="7">
    <source>
        <dbReference type="Proteomes" id="UP001144451"/>
    </source>
</evidence>
<feature type="region of interest" description="Disordered" evidence="4">
    <location>
        <begin position="413"/>
        <end position="433"/>
    </location>
</feature>
<organism evidence="6 7">
    <name type="scientific">Brachybacterium conglomeratum</name>
    <dbReference type="NCBI Taxonomy" id="47846"/>
    <lineage>
        <taxon>Bacteria</taxon>
        <taxon>Bacillati</taxon>
        <taxon>Actinomycetota</taxon>
        <taxon>Actinomycetes</taxon>
        <taxon>Micrococcales</taxon>
        <taxon>Dermabacteraceae</taxon>
        <taxon>Brachybacterium</taxon>
    </lineage>
</organism>
<keyword evidence="2" id="KW-0347">Helicase</keyword>
<reference evidence="6" key="1">
    <citation type="submission" date="2022-12" db="EMBL/GenBank/DDBJ databases">
        <title>Reference genome sequencing for broad-spectrum identification of bacterial and archaeal isolates by mass spectrometry.</title>
        <authorList>
            <person name="Sekiguchi Y."/>
            <person name="Tourlousse D.M."/>
        </authorList>
    </citation>
    <scope>NUCLEOTIDE SEQUENCE</scope>
    <source>
        <strain evidence="6">5-2</strain>
    </source>
</reference>
<evidence type="ECO:0000259" key="5">
    <source>
        <dbReference type="Pfam" id="PF12705"/>
    </source>
</evidence>
<evidence type="ECO:0000256" key="3">
    <source>
        <dbReference type="ARBA" id="ARBA00023204"/>
    </source>
</evidence>
<evidence type="ECO:0000256" key="1">
    <source>
        <dbReference type="ARBA" id="ARBA00022763"/>
    </source>
</evidence>
<keyword evidence="2" id="KW-0547">Nucleotide-binding</keyword>
<sequence>MRIEFGWSLDGAAWADGGGAAGIARLGPRGLVQLLQGRLGLTRPAVEPAVRVAQYLRLLEEHPQPWPARSFAVDPWSTAAQLLRWRDAAIETGWRPGRSEGPLPERLATLRELERVAEVGVAGTLAPSGADDLAEVIELLEEAGGAWPLGIEEIVLAEEPEALPGMWPRLLGLLEAAGVRLVAVAAAREGTPRVSVVEALDEWTAADAAARFLAADPAAAVLASADTDVLDRALHRRGMPAIGAVGPSRDRAHHQVLGLFLDVATAPVDVHQLAALLDLRVLPGAEAEAEPVGLVPALARRELLRALGAEPGVGGPAWRSALARIAEGDNERALEAARVIDRLVSDPLPADALRPRAIAQRLDWLAERLRAVGRGDGDLLASLTQVQVLQRVLGMLAPEAPLTRRTLQQVIDSCGGSGPSPRAVREVSERQVTTSPAQVRGGAVLWWGPSSDDAPRTQRWDPAEVDALAAGGGRVLSPAQHAALQVDAALRGLRRAEEIVVVLPGRRLEEVPGPSGLLAHLGAGDRLRPEELIEDGRWTLAGRSLEVVAPPQEEEPAAPPTEHRIAPAPHLLPRKLSFTQVSSLLACPHHWALEYALDVRPADVAVLPTGARMIGTLVHAVVETLVEKRYDPGLGGTPLDSPSAEEIGEVLDRLVPQLASELDLPGRAAAREDVRDRAVRSVGALFSGAAAAGLRITGTETRFELPLTLMLASGERTVPFVGSRDVDAIAADGRRTVLDLKWSRSRSRYGDLFDTSEAIQLASYAWALAQEHPGEQPADVGYFLLRSGEFVSADPALDPHDRAPMDTGEAWRRMLAAVTARLDEVADGRIRCGCRELQERTGLDASASWSARSSALAKARAAEREAGGLLVEEHCGTSEHAQLCGTTGAIR</sequence>
<accession>A0ABQ5RKN9</accession>
<dbReference type="Pfam" id="PF12705">
    <property type="entry name" value="PDDEXK_1"/>
    <property type="match status" value="1"/>
</dbReference>
<keyword evidence="1" id="KW-0227">DNA damage</keyword>
<dbReference type="InterPro" id="IPR038726">
    <property type="entry name" value="PDDEXK_AddAB-type"/>
</dbReference>
<protein>
    <recommendedName>
        <fullName evidence="5">PD-(D/E)XK endonuclease-like domain-containing protein</fullName>
    </recommendedName>
</protein>
<feature type="domain" description="PD-(D/E)XK endonuclease-like" evidence="5">
    <location>
        <begin position="576"/>
        <end position="830"/>
    </location>
</feature>
<evidence type="ECO:0000256" key="4">
    <source>
        <dbReference type="SAM" id="MobiDB-lite"/>
    </source>
</evidence>
<keyword evidence="3" id="KW-0234">DNA repair</keyword>
<keyword evidence="7" id="KW-1185">Reference proteome</keyword>
<name>A0ABQ5RKN9_9MICO</name>
<gene>
    <name evidence="6" type="ORF">BCONGLO52_32740</name>
</gene>
<proteinExistence type="predicted"/>
<evidence type="ECO:0000256" key="2">
    <source>
        <dbReference type="ARBA" id="ARBA00022806"/>
    </source>
</evidence>
<keyword evidence="2" id="KW-0067">ATP-binding</keyword>
<keyword evidence="2" id="KW-0378">Hydrolase</keyword>
<dbReference type="Proteomes" id="UP001144451">
    <property type="component" value="Unassembled WGS sequence"/>
</dbReference>
<dbReference type="EMBL" id="BSDQ01000001">
    <property type="protein sequence ID" value="GLI32433.1"/>
    <property type="molecule type" value="Genomic_DNA"/>
</dbReference>
<evidence type="ECO:0000313" key="6">
    <source>
        <dbReference type="EMBL" id="GLI32433.1"/>
    </source>
</evidence>